<evidence type="ECO:0000313" key="3">
    <source>
        <dbReference type="EMBL" id="MDR7305509.1"/>
    </source>
</evidence>
<evidence type="ECO:0000313" key="4">
    <source>
        <dbReference type="Proteomes" id="UP001268089"/>
    </source>
</evidence>
<dbReference type="InterPro" id="IPR025924">
    <property type="entry name" value="YHYH_dom"/>
</dbReference>
<dbReference type="Pfam" id="PF14240">
    <property type="entry name" value="YHYH"/>
    <property type="match status" value="1"/>
</dbReference>
<dbReference type="RefSeq" id="WP_310339630.1">
    <property type="nucleotide sequence ID" value="NZ_JAVDXO010000001.1"/>
</dbReference>
<proteinExistence type="predicted"/>
<feature type="domain" description="YHYH" evidence="2">
    <location>
        <begin position="135"/>
        <end position="230"/>
    </location>
</feature>
<comment type="caution">
    <text evidence="3">The sequence shown here is derived from an EMBL/GenBank/DDBJ whole genome shotgun (WGS) entry which is preliminary data.</text>
</comment>
<organism evidence="3 4">
    <name type="scientific">Rhodoferax saidenbachensis</name>
    <dbReference type="NCBI Taxonomy" id="1484693"/>
    <lineage>
        <taxon>Bacteria</taxon>
        <taxon>Pseudomonadati</taxon>
        <taxon>Pseudomonadota</taxon>
        <taxon>Betaproteobacteria</taxon>
        <taxon>Burkholderiales</taxon>
        <taxon>Comamonadaceae</taxon>
        <taxon>Rhodoferax</taxon>
    </lineage>
</organism>
<keyword evidence="4" id="KW-1185">Reference proteome</keyword>
<dbReference type="Proteomes" id="UP001268089">
    <property type="component" value="Unassembled WGS sequence"/>
</dbReference>
<reference evidence="3 4" key="1">
    <citation type="submission" date="2023-07" db="EMBL/GenBank/DDBJ databases">
        <title>Sorghum-associated microbial communities from plants grown in Nebraska, USA.</title>
        <authorList>
            <person name="Schachtman D."/>
        </authorList>
    </citation>
    <scope>NUCLEOTIDE SEQUENCE [LARGE SCALE GENOMIC DNA]</scope>
    <source>
        <strain evidence="3 4">BE308</strain>
    </source>
</reference>
<gene>
    <name evidence="3" type="ORF">J2X15_000775</name>
</gene>
<name>A0ABU1ZIZ4_9BURK</name>
<protein>
    <recommendedName>
        <fullName evidence="2">YHYH domain-containing protein</fullName>
    </recommendedName>
</protein>
<dbReference type="EMBL" id="JAVDXO010000001">
    <property type="protein sequence ID" value="MDR7305509.1"/>
    <property type="molecule type" value="Genomic_DNA"/>
</dbReference>
<dbReference type="PANTHER" id="PTHR30289:SF8">
    <property type="entry name" value="YHYH DOMAIN-CONTAINING PROTEIN"/>
    <property type="match status" value="1"/>
</dbReference>
<dbReference type="PANTHER" id="PTHR30289">
    <property type="entry name" value="UNCHARACTERIZED PROTEIN YBCL-RELATED"/>
    <property type="match status" value="1"/>
</dbReference>
<evidence type="ECO:0000256" key="1">
    <source>
        <dbReference type="SAM" id="MobiDB-lite"/>
    </source>
</evidence>
<sequence length="374" mass="39198">MKKSVTALVWAIVSTSGHSHDLTALPLGDGKISQSPKVGWIWACHIDPQAGGAQQVGPWINTAKGTYDLTAKAVVPGQVNWPSQFKLSIQNEQRVFSGNDLPSHATGTYPVPSNSDAYRYDRNPNSIKAQTMQVALPLWPTLAAQATCVPGAIGFLLSGSVLFNALDAPGRDAVAHETQDACQGHPQESGVYHYHSLSNCVADKREPNGHSALVGYLLDGFGIYGSYGEKGQALASKDLDECHGHTHTIPWEGKQVAMYHYHATPDFPYTAGCLRGSYKQSDVTTISGPRPQRNMQGPGGRPPEGAAGAPPNGPSGPAGPGGAPPDLNKAASALGISAQKLREALGPPPPDLRAAATKLGISVDALQSALNAAR</sequence>
<accession>A0ABU1ZIZ4</accession>
<feature type="region of interest" description="Disordered" evidence="1">
    <location>
        <begin position="280"/>
        <end position="352"/>
    </location>
</feature>
<evidence type="ECO:0000259" key="2">
    <source>
        <dbReference type="Pfam" id="PF14240"/>
    </source>
</evidence>